<dbReference type="AlphaFoldDB" id="D7CLB9"/>
<dbReference type="Pfam" id="PF13426">
    <property type="entry name" value="PAS_9"/>
    <property type="match status" value="1"/>
</dbReference>
<feature type="domain" description="HD-GYP" evidence="3">
    <location>
        <begin position="529"/>
        <end position="718"/>
    </location>
</feature>
<dbReference type="Gene3D" id="3.30.450.40">
    <property type="match status" value="1"/>
</dbReference>
<dbReference type="eggNOG" id="COG2203">
    <property type="taxonomic scope" value="Bacteria"/>
</dbReference>
<protein>
    <submittedName>
        <fullName evidence="4">PAS/PAC sensor protein</fullName>
    </submittedName>
</protein>
<dbReference type="HOGENOM" id="CLU_000445_92_5_9"/>
<dbReference type="Gene3D" id="1.10.3210.10">
    <property type="entry name" value="Hypothetical protein af1432"/>
    <property type="match status" value="1"/>
</dbReference>
<feature type="domain" description="HD" evidence="2">
    <location>
        <begin position="551"/>
        <end position="673"/>
    </location>
</feature>
<dbReference type="SMART" id="SM00065">
    <property type="entry name" value="GAF"/>
    <property type="match status" value="1"/>
</dbReference>
<dbReference type="CDD" id="cd00130">
    <property type="entry name" value="PAS"/>
    <property type="match status" value="1"/>
</dbReference>
<dbReference type="NCBIfam" id="TIGR00229">
    <property type="entry name" value="sensory_box"/>
    <property type="match status" value="2"/>
</dbReference>
<keyword evidence="5" id="KW-1185">Reference proteome</keyword>
<dbReference type="Pfam" id="PF13487">
    <property type="entry name" value="HD_5"/>
    <property type="match status" value="1"/>
</dbReference>
<dbReference type="InterPro" id="IPR003018">
    <property type="entry name" value="GAF"/>
</dbReference>
<organism evidence="4 5">
    <name type="scientific">Syntrophothermus lipocalidus (strain DSM 12680 / TGB-C1)</name>
    <dbReference type="NCBI Taxonomy" id="643648"/>
    <lineage>
        <taxon>Bacteria</taxon>
        <taxon>Bacillati</taxon>
        <taxon>Bacillota</taxon>
        <taxon>Clostridia</taxon>
        <taxon>Eubacteriales</taxon>
        <taxon>Syntrophomonadaceae</taxon>
        <taxon>Syntrophothermus</taxon>
    </lineage>
</organism>
<dbReference type="eggNOG" id="COG2202">
    <property type="taxonomic scope" value="Bacteria"/>
</dbReference>
<dbReference type="Gene3D" id="3.30.450.20">
    <property type="entry name" value="PAS domain"/>
    <property type="match status" value="2"/>
</dbReference>
<sequence>MGKRTDEIGVAIIGGGQGCLELLQLFDHLRLEEFQARIVGVADLRSDVPGMLYARAQGLMTTTVFTDFYSNPDVKMIIELTGSEEVLNEIYRTKPPYIKVIDHVGARLFWDLMKLKAEHRARNILESTRDAYLVVNSKGSLLHFNQAASEMLRQGCELRIGTSIEELMNAVFGIGGLQLLNERTEGVYTLTAFRETPAEFPAEISLFRAEIDEDECLVISIRDVSERLQAEKEISRLHRYERLFSNAAADFALSRNLNQSIRSTLKMIGESFGECKVGLWRIDSKQKQMVLKSKWSADEEFDDGGFEILKEKDVPVLWREVTTGRAVKLSSLKELTESERVVFARCGIRSLAGVPVLGEDDRWGVLLVESKTAREWTDGELELLSAIVNIMESGLQREKAQRALRESEALYQAMVDKSLTGIYILQDGVFLYVNKRMAEIFGYAEEELLNKNPLDVIVYPGDRWLVDKQLKDRLSGEVSSVHYIFRGVRRDGKVIWLECMGARLMIKGRPAIIGNLMDVTERIQNEEQRSRIFDAITMLAVGMVEQRDPYTAGHQRRVAAIATAIGRYMGLPEDRIEGLRLAALLHDIGKFAVPIEILTKPGKLRPSEFEFIKLHSQVGAEILAEVPFPWDISSIVTQHHERLDGSGYPSGLRGEEICLEARIIAVADVVEAMSSHRPYRPSLGLEAALEEVKNNAGKLYDPEVVRALLEVADVLELQ</sequence>
<reference evidence="5" key="1">
    <citation type="journal article" date="2010" name="Stand. Genomic Sci.">
        <title>Complete genome sequence of Syntrophothermus lipocalidus type strain (TGB-C1T).</title>
        <authorList>
            <consortium name="US DOE Joint Genome Institute (JGI-PGF)"/>
            <person name="Djao O."/>
            <person name="Zhang X."/>
            <person name="Lucas S."/>
            <person name="Lapidus A."/>
            <person name="Glavina Del Rio T."/>
            <person name="Nolan M."/>
            <person name="Tice H."/>
            <person name="Cheng J."/>
            <person name="Han C."/>
            <person name="Tapia R."/>
            <person name="Goodwin L."/>
            <person name="Pitluck S."/>
            <person name="Liolios K."/>
            <person name="Ivanova N."/>
            <person name="Mavromatis K."/>
            <person name="Mikhailova N."/>
            <person name="Ovchinnikova G."/>
            <person name="Pati A."/>
            <person name="Brambilla E."/>
            <person name="Chen A."/>
            <person name="Palaniappan K."/>
            <person name="Land M."/>
            <person name="Hauser L."/>
            <person name="Chang Y."/>
            <person name="Jeffries C."/>
            <person name="Rohde M."/>
            <person name="Sikorski J."/>
            <person name="Spring S."/>
            <person name="Goker M."/>
            <person name="Detter J."/>
            <person name="Woyke T."/>
            <person name="Bristow J."/>
            <person name="Eisen J."/>
            <person name="Markowitz V."/>
            <person name="Hugenholtz P."/>
            <person name="Kyrpides N."/>
            <person name="Klenk H."/>
        </authorList>
    </citation>
    <scope>NUCLEOTIDE SEQUENCE [LARGE SCALE GENOMIC DNA]</scope>
    <source>
        <strain evidence="5">DSM 12680 / TGB-C1</strain>
    </source>
</reference>
<reference evidence="4 5" key="2">
    <citation type="journal article" date="2010" name="Stand. Genomic Sci.">
        <title>Complete genome sequence of Syntrophothermus lipocalidus type strain (TGB-C1).</title>
        <authorList>
            <person name="Djao O.D."/>
            <person name="Zhang X."/>
            <person name="Lucas S."/>
            <person name="Lapidus A."/>
            <person name="Del Rio T.G."/>
            <person name="Nolan M."/>
            <person name="Tice H."/>
            <person name="Cheng J.F."/>
            <person name="Han C."/>
            <person name="Tapia R."/>
            <person name="Goodwin L."/>
            <person name="Pitluck S."/>
            <person name="Liolios K."/>
            <person name="Ivanova N."/>
            <person name="Mavromatis K."/>
            <person name="Mikhailova N."/>
            <person name="Ovchinnikova G."/>
            <person name="Pati A."/>
            <person name="Brambilla E."/>
            <person name="Chen A."/>
            <person name="Palaniappan K."/>
            <person name="Land M."/>
            <person name="Hauser L."/>
            <person name="Chang Y.J."/>
            <person name="Jeffries C.D."/>
            <person name="Rohde M."/>
            <person name="Sikorski J."/>
            <person name="Spring S."/>
            <person name="Goker M."/>
            <person name="Detter J.C."/>
            <person name="Woyke T."/>
            <person name="Bristow J."/>
            <person name="Eisen J.A."/>
            <person name="Markowitz V."/>
            <person name="Hugenholtz P."/>
            <person name="Kyrpides N.C."/>
            <person name="Klenk H.P."/>
        </authorList>
    </citation>
    <scope>NUCLEOTIDE SEQUENCE [LARGE SCALE GENOMIC DNA]</scope>
    <source>
        <strain evidence="5">DSM 12680 / TGB-C1</strain>
    </source>
</reference>
<feature type="domain" description="PAS" evidence="1">
    <location>
        <begin position="427"/>
        <end position="477"/>
    </location>
</feature>
<dbReference type="SMART" id="SM00091">
    <property type="entry name" value="PAS"/>
    <property type="match status" value="2"/>
</dbReference>
<dbReference type="PROSITE" id="PS51831">
    <property type="entry name" value="HD"/>
    <property type="match status" value="1"/>
</dbReference>
<dbReference type="InterPro" id="IPR035965">
    <property type="entry name" value="PAS-like_dom_sf"/>
</dbReference>
<dbReference type="Pfam" id="PF00989">
    <property type="entry name" value="PAS"/>
    <property type="match status" value="1"/>
</dbReference>
<dbReference type="PROSITE" id="PS51257">
    <property type="entry name" value="PROKAR_LIPOPROTEIN"/>
    <property type="match status" value="1"/>
</dbReference>
<dbReference type="SUPFAM" id="SSF55785">
    <property type="entry name" value="PYP-like sensor domain (PAS domain)"/>
    <property type="match status" value="2"/>
</dbReference>
<dbReference type="InterPro" id="IPR003607">
    <property type="entry name" value="HD/PDEase_dom"/>
</dbReference>
<dbReference type="SUPFAM" id="SSF109604">
    <property type="entry name" value="HD-domain/PDEase-like"/>
    <property type="match status" value="1"/>
</dbReference>
<dbReference type="RefSeq" id="WP_013174906.1">
    <property type="nucleotide sequence ID" value="NC_014220.1"/>
</dbReference>
<evidence type="ECO:0000259" key="2">
    <source>
        <dbReference type="PROSITE" id="PS51831"/>
    </source>
</evidence>
<dbReference type="CDD" id="cd00077">
    <property type="entry name" value="HDc"/>
    <property type="match status" value="1"/>
</dbReference>
<dbReference type="PANTHER" id="PTHR43155">
    <property type="entry name" value="CYCLIC DI-GMP PHOSPHODIESTERASE PA4108-RELATED"/>
    <property type="match status" value="1"/>
</dbReference>
<name>D7CLB9_SYNLT</name>
<dbReference type="PROSITE" id="PS50112">
    <property type="entry name" value="PAS"/>
    <property type="match status" value="2"/>
</dbReference>
<evidence type="ECO:0000259" key="1">
    <source>
        <dbReference type="PROSITE" id="PS50112"/>
    </source>
</evidence>
<dbReference type="InterPro" id="IPR037522">
    <property type="entry name" value="HD_GYP_dom"/>
</dbReference>
<gene>
    <name evidence="4" type="ordered locus">Slip_0724</name>
</gene>
<dbReference type="GO" id="GO:0006355">
    <property type="term" value="P:regulation of DNA-templated transcription"/>
    <property type="evidence" value="ECO:0007669"/>
    <property type="project" value="InterPro"/>
</dbReference>
<dbReference type="EMBL" id="CP002048">
    <property type="protein sequence ID" value="ADI01504.1"/>
    <property type="molecule type" value="Genomic_DNA"/>
</dbReference>
<dbReference type="STRING" id="643648.Slip_0724"/>
<dbReference type="SUPFAM" id="SSF55781">
    <property type="entry name" value="GAF domain-like"/>
    <property type="match status" value="1"/>
</dbReference>
<dbReference type="KEGG" id="slp:Slip_0724"/>
<evidence type="ECO:0000313" key="5">
    <source>
        <dbReference type="Proteomes" id="UP000000378"/>
    </source>
</evidence>
<dbReference type="eggNOG" id="COG2206">
    <property type="taxonomic scope" value="Bacteria"/>
</dbReference>
<dbReference type="InterPro" id="IPR013767">
    <property type="entry name" value="PAS_fold"/>
</dbReference>
<dbReference type="InterPro" id="IPR029016">
    <property type="entry name" value="GAF-like_dom_sf"/>
</dbReference>
<dbReference type="PROSITE" id="PS51832">
    <property type="entry name" value="HD_GYP"/>
    <property type="match status" value="1"/>
</dbReference>
<feature type="domain" description="PAS" evidence="1">
    <location>
        <begin position="117"/>
        <end position="152"/>
    </location>
</feature>
<evidence type="ECO:0000313" key="4">
    <source>
        <dbReference type="EMBL" id="ADI01504.1"/>
    </source>
</evidence>
<accession>D7CLB9</accession>
<dbReference type="PANTHER" id="PTHR43155:SF2">
    <property type="entry name" value="CYCLIC DI-GMP PHOSPHODIESTERASE PA4108"/>
    <property type="match status" value="1"/>
</dbReference>
<dbReference type="InterPro" id="IPR006675">
    <property type="entry name" value="HDIG_dom"/>
</dbReference>
<dbReference type="Proteomes" id="UP000000378">
    <property type="component" value="Chromosome"/>
</dbReference>
<proteinExistence type="predicted"/>
<evidence type="ECO:0000259" key="3">
    <source>
        <dbReference type="PROSITE" id="PS51832"/>
    </source>
</evidence>
<dbReference type="InterPro" id="IPR006674">
    <property type="entry name" value="HD_domain"/>
</dbReference>
<dbReference type="SMART" id="SM00471">
    <property type="entry name" value="HDc"/>
    <property type="match status" value="1"/>
</dbReference>
<dbReference type="NCBIfam" id="TIGR00277">
    <property type="entry name" value="HDIG"/>
    <property type="match status" value="1"/>
</dbReference>
<dbReference type="InterPro" id="IPR000014">
    <property type="entry name" value="PAS"/>
</dbReference>
<dbReference type="Pfam" id="PF01590">
    <property type="entry name" value="GAF"/>
    <property type="match status" value="1"/>
</dbReference>